<evidence type="ECO:0000313" key="1">
    <source>
        <dbReference type="EMBL" id="MDR7348097.1"/>
    </source>
</evidence>
<reference evidence="1 2" key="1">
    <citation type="submission" date="2023-07" db="EMBL/GenBank/DDBJ databases">
        <title>Sequencing the genomes of 1000 actinobacteria strains.</title>
        <authorList>
            <person name="Klenk H.-P."/>
        </authorList>
    </citation>
    <scope>NUCLEOTIDE SEQUENCE [LARGE SCALE GENOMIC DNA]</scope>
    <source>
        <strain evidence="1 2">DSM 22966</strain>
    </source>
</reference>
<dbReference type="EMBL" id="JAVDYJ010000001">
    <property type="protein sequence ID" value="MDR7348097.1"/>
    <property type="molecule type" value="Genomic_DNA"/>
</dbReference>
<organism evidence="1 2">
    <name type="scientific">Enteractinococcus fodinae</name>
    <dbReference type="NCBI Taxonomy" id="684663"/>
    <lineage>
        <taxon>Bacteria</taxon>
        <taxon>Bacillati</taxon>
        <taxon>Actinomycetota</taxon>
        <taxon>Actinomycetes</taxon>
        <taxon>Micrococcales</taxon>
        <taxon>Micrococcaceae</taxon>
    </lineage>
</organism>
<protein>
    <submittedName>
        <fullName evidence="1">Uncharacterized protein</fullName>
    </submittedName>
</protein>
<proteinExistence type="predicted"/>
<evidence type="ECO:0000313" key="2">
    <source>
        <dbReference type="Proteomes" id="UP001183794"/>
    </source>
</evidence>
<dbReference type="Proteomes" id="UP001183794">
    <property type="component" value="Unassembled WGS sequence"/>
</dbReference>
<comment type="caution">
    <text evidence="1">The sequence shown here is derived from an EMBL/GenBank/DDBJ whole genome shotgun (WGS) entry which is preliminary data.</text>
</comment>
<gene>
    <name evidence="1" type="ORF">J2S62_002354</name>
</gene>
<accession>A0ABU2B3C8</accession>
<keyword evidence="2" id="KW-1185">Reference proteome</keyword>
<sequence length="226" mass="24762">MRNQRGSSVGITYSRPKLMPLEEFEHRSGGLDPAEVFSAAQTVAAKLVATGQDPNADQATVDWLVDLVADVGLDTMARLWADAPAVTYGGALWRLYALQQATQRDGEMWATWYRAGSEAYASRVIAGATEPPRARDLQTLITKILTGVYSGDFGIALERGGAYARVIAAGQHQHAERLEDFNPAAAAALEHRSVKLQRTATELELCATAWRQERLPVERPEQRPTD</sequence>
<name>A0ABU2B3C8_9MICC</name>
<dbReference type="RefSeq" id="WP_310174965.1">
    <property type="nucleotide sequence ID" value="NZ_BAABHE010000002.1"/>
</dbReference>